<proteinExistence type="predicted"/>
<dbReference type="SUPFAM" id="SSF53756">
    <property type="entry name" value="UDP-Glycosyltransferase/glycogen phosphorylase"/>
    <property type="match status" value="1"/>
</dbReference>
<dbReference type="PANTHER" id="PTHR45947:SF3">
    <property type="entry name" value="SULFOQUINOVOSYL TRANSFERASE SQD2"/>
    <property type="match status" value="1"/>
</dbReference>
<sequence length="374" mass="40402">MSEPRLSILHTCWEGHPSGQTRVIIDLARAQTAAGHRVRVACPAGSALEGQVIDAGVSAAPLTFGGAGETGAEIARIATESRAELINAHSSRDRKAVLWARRHRGVPAAVVFTRHVRTLTFPLKLWWQSTQVERYIAVSRDVAERLIARGVPRGKLVVVPNGVPPGFMERVPDPAAVAEARARLTRLPAAPIVGVVSRRKAQDVLVRALRHVERPLNLALIGVGPEPLLERLAAEAPQHAVTFVPFVTDPRPYYACLAVSALPSRQEGLSIAQLESMALGIPFVGSRFAGIPDLTDDGVDGLLVEHGDTRAWARAIERLLSEPGLADRLVAAARRKVLESYTFDRTLARTEAVYRDAIAFRARSRGGYQAVTAG</sequence>
<keyword evidence="2" id="KW-0808">Transferase</keyword>
<gene>
    <name evidence="2" type="ORF">E6K81_06735</name>
</gene>
<feature type="domain" description="Glycosyltransferase subfamily 4-like N-terminal" evidence="1">
    <location>
        <begin position="18"/>
        <end position="165"/>
    </location>
</feature>
<name>A0A538U9W9_UNCEI</name>
<dbReference type="Proteomes" id="UP000319771">
    <property type="component" value="Unassembled WGS sequence"/>
</dbReference>
<dbReference type="InterPro" id="IPR050194">
    <property type="entry name" value="Glycosyltransferase_grp1"/>
</dbReference>
<dbReference type="Pfam" id="PF13439">
    <property type="entry name" value="Glyco_transf_4"/>
    <property type="match status" value="1"/>
</dbReference>
<dbReference type="Gene3D" id="3.40.50.2000">
    <property type="entry name" value="Glycogen Phosphorylase B"/>
    <property type="match status" value="2"/>
</dbReference>
<reference evidence="2 3" key="1">
    <citation type="journal article" date="2019" name="Nat. Microbiol.">
        <title>Mediterranean grassland soil C-N compound turnover is dependent on rainfall and depth, and is mediated by genomically divergent microorganisms.</title>
        <authorList>
            <person name="Diamond S."/>
            <person name="Andeer P.F."/>
            <person name="Li Z."/>
            <person name="Crits-Christoph A."/>
            <person name="Burstein D."/>
            <person name="Anantharaman K."/>
            <person name="Lane K.R."/>
            <person name="Thomas B.C."/>
            <person name="Pan C."/>
            <person name="Northen T.R."/>
            <person name="Banfield J.F."/>
        </authorList>
    </citation>
    <scope>NUCLEOTIDE SEQUENCE [LARGE SCALE GENOMIC DNA]</scope>
    <source>
        <strain evidence="2">WS_11</strain>
    </source>
</reference>
<dbReference type="InterPro" id="IPR028098">
    <property type="entry name" value="Glyco_trans_4-like_N"/>
</dbReference>
<comment type="caution">
    <text evidence="2">The sequence shown here is derived from an EMBL/GenBank/DDBJ whole genome shotgun (WGS) entry which is preliminary data.</text>
</comment>
<dbReference type="Pfam" id="PF13692">
    <property type="entry name" value="Glyco_trans_1_4"/>
    <property type="match status" value="1"/>
</dbReference>
<accession>A0A538U9W9</accession>
<dbReference type="GO" id="GO:0016758">
    <property type="term" value="F:hexosyltransferase activity"/>
    <property type="evidence" value="ECO:0007669"/>
    <property type="project" value="TreeGrafter"/>
</dbReference>
<evidence type="ECO:0000313" key="3">
    <source>
        <dbReference type="Proteomes" id="UP000319771"/>
    </source>
</evidence>
<dbReference type="EMBL" id="VBPB01000097">
    <property type="protein sequence ID" value="TMQ72698.1"/>
    <property type="molecule type" value="Genomic_DNA"/>
</dbReference>
<evidence type="ECO:0000259" key="1">
    <source>
        <dbReference type="Pfam" id="PF13439"/>
    </source>
</evidence>
<dbReference type="AlphaFoldDB" id="A0A538U9W9"/>
<protein>
    <submittedName>
        <fullName evidence="2">Glycosyltransferase family 4 protein</fullName>
    </submittedName>
</protein>
<evidence type="ECO:0000313" key="2">
    <source>
        <dbReference type="EMBL" id="TMQ72698.1"/>
    </source>
</evidence>
<organism evidence="2 3">
    <name type="scientific">Eiseniibacteriota bacterium</name>
    <dbReference type="NCBI Taxonomy" id="2212470"/>
    <lineage>
        <taxon>Bacteria</taxon>
        <taxon>Candidatus Eiseniibacteriota</taxon>
    </lineage>
</organism>
<dbReference type="PANTHER" id="PTHR45947">
    <property type="entry name" value="SULFOQUINOVOSYL TRANSFERASE SQD2"/>
    <property type="match status" value="1"/>
</dbReference>
<dbReference type="CDD" id="cd03801">
    <property type="entry name" value="GT4_PimA-like"/>
    <property type="match status" value="1"/>
</dbReference>